<accession>A0A0A8XY25</accession>
<dbReference type="EMBL" id="GBRH01278981">
    <property type="protein sequence ID" value="JAD18914.1"/>
    <property type="molecule type" value="Transcribed_RNA"/>
</dbReference>
<protein>
    <submittedName>
        <fullName evidence="1">Uncharacterized protein</fullName>
    </submittedName>
</protein>
<organism evidence="1">
    <name type="scientific">Arundo donax</name>
    <name type="common">Giant reed</name>
    <name type="synonym">Donax arundinaceus</name>
    <dbReference type="NCBI Taxonomy" id="35708"/>
    <lineage>
        <taxon>Eukaryota</taxon>
        <taxon>Viridiplantae</taxon>
        <taxon>Streptophyta</taxon>
        <taxon>Embryophyta</taxon>
        <taxon>Tracheophyta</taxon>
        <taxon>Spermatophyta</taxon>
        <taxon>Magnoliopsida</taxon>
        <taxon>Liliopsida</taxon>
        <taxon>Poales</taxon>
        <taxon>Poaceae</taxon>
        <taxon>PACMAD clade</taxon>
        <taxon>Arundinoideae</taxon>
        <taxon>Arundineae</taxon>
        <taxon>Arundo</taxon>
    </lineage>
</organism>
<name>A0A0A8XY25_ARUDO</name>
<evidence type="ECO:0000313" key="1">
    <source>
        <dbReference type="EMBL" id="JAD18914.1"/>
    </source>
</evidence>
<sequence length="13" mass="1465">MERRGVATEITMA</sequence>
<proteinExistence type="predicted"/>
<reference evidence="1" key="1">
    <citation type="submission" date="2014-09" db="EMBL/GenBank/DDBJ databases">
        <authorList>
            <person name="Magalhaes I.L.F."/>
            <person name="Oliveira U."/>
            <person name="Santos F.R."/>
            <person name="Vidigal T.H.D.A."/>
            <person name="Brescovit A.D."/>
            <person name="Santos A.J."/>
        </authorList>
    </citation>
    <scope>NUCLEOTIDE SEQUENCE</scope>
    <source>
        <tissue evidence="1">Shoot tissue taken approximately 20 cm above the soil surface</tissue>
    </source>
</reference>
<reference evidence="1" key="2">
    <citation type="journal article" date="2015" name="Data Brief">
        <title>Shoot transcriptome of the giant reed, Arundo donax.</title>
        <authorList>
            <person name="Barrero R.A."/>
            <person name="Guerrero F.D."/>
            <person name="Moolhuijzen P."/>
            <person name="Goolsby J.A."/>
            <person name="Tidwell J."/>
            <person name="Bellgard S.E."/>
            <person name="Bellgard M.I."/>
        </authorList>
    </citation>
    <scope>NUCLEOTIDE SEQUENCE</scope>
    <source>
        <tissue evidence="1">Shoot tissue taken approximately 20 cm above the soil surface</tissue>
    </source>
</reference>